<dbReference type="GO" id="GO:0009228">
    <property type="term" value="P:thiamine biosynthetic process"/>
    <property type="evidence" value="ECO:0007669"/>
    <property type="project" value="InterPro"/>
</dbReference>
<dbReference type="Gene3D" id="3.40.1190.20">
    <property type="match status" value="1"/>
</dbReference>
<evidence type="ECO:0008006" key="5">
    <source>
        <dbReference type="Google" id="ProtNLM"/>
    </source>
</evidence>
<dbReference type="Gene3D" id="1.20.910.10">
    <property type="entry name" value="Heme oxygenase-like"/>
    <property type="match status" value="1"/>
</dbReference>
<dbReference type="GO" id="GO:0008902">
    <property type="term" value="F:hydroxymethylpyrimidine kinase activity"/>
    <property type="evidence" value="ECO:0007669"/>
    <property type="project" value="TreeGrafter"/>
</dbReference>
<dbReference type="NCBIfam" id="TIGR04306">
    <property type="entry name" value="salvage_TenA"/>
    <property type="match status" value="1"/>
</dbReference>
<dbReference type="HOGENOM" id="CLU_020520_2_1_1"/>
<dbReference type="GO" id="GO:0005829">
    <property type="term" value="C:cytosol"/>
    <property type="evidence" value="ECO:0007669"/>
    <property type="project" value="TreeGrafter"/>
</dbReference>
<dbReference type="InterPro" id="IPR029056">
    <property type="entry name" value="Ribokinase-like"/>
</dbReference>
<keyword evidence="4" id="KW-1185">Reference proteome</keyword>
<name>W7I4T1_9PEZI</name>
<sequence>MPTPRVLTIAGSDSSGGAGIEADLKVIAAHKCYGMTCITALTAQNTVGVEDIHIVPAAFLAKSIAAVIEDIGVDVVKTGMLADESSIAVVVDAIKKYSLSSIVLDPVMVATSGSVLLPPAAIAALCDTLVPLATVVTPNVPEAHHMLAHYLPAAAESLQDITSMAGLVALATQLHEQTGTAVLLKGGHLPVTADGQVAHRQKDKAVVMDVLVFPDGAVKIFSSPYIDSTNTHGTGCSLASAIACNLALGLPLPAAINSARAYIVGAISASHTIGRGNGPVNHLHNVYRLPFAAGCFIDYLMEHPDVAGAWKSYVNHDFVKRIADGSIGFARFRWYLEQDYLFLTHFARATALLAYKSTTMDEISTHATAVAQIASETEFHIDYCAQFGLTERDLRAAVEAPTTTAYTRYVLDVGASGDVTTLAVALVSCAVGYQVAARNWEVDASSVRTEAGNPFWSWVEEYAGERYAAGVKVRRDMLERYARGLGLKQVEELVVIFRRVTEMERDFFTAALEVKVEESPGS</sequence>
<dbReference type="InterPro" id="IPR013749">
    <property type="entry name" value="PM/HMP-P_kinase-1"/>
</dbReference>
<dbReference type="PANTHER" id="PTHR20858">
    <property type="entry name" value="PHOSPHOMETHYLPYRIMIDINE KINASE"/>
    <property type="match status" value="1"/>
</dbReference>
<feature type="domain" description="Thiaminase-2/PQQC" evidence="1">
    <location>
        <begin position="303"/>
        <end position="513"/>
    </location>
</feature>
<evidence type="ECO:0000259" key="2">
    <source>
        <dbReference type="Pfam" id="PF08543"/>
    </source>
</evidence>
<evidence type="ECO:0000313" key="3">
    <source>
        <dbReference type="EMBL" id="EWC47168.1"/>
    </source>
</evidence>
<evidence type="ECO:0000259" key="1">
    <source>
        <dbReference type="Pfam" id="PF03070"/>
    </source>
</evidence>
<proteinExistence type="predicted"/>
<dbReference type="PANTHER" id="PTHR20858:SF17">
    <property type="entry name" value="HYDROXYMETHYLPYRIMIDINE_PHOSPHOMETHYLPYRIMIDINE KINASE THI20-RELATED"/>
    <property type="match status" value="1"/>
</dbReference>
<reference evidence="3 4" key="1">
    <citation type="submission" date="2013-05" db="EMBL/GenBank/DDBJ databases">
        <title>Drechslerella stenobrocha genome reveals carnivorous origination and mechanical trapping mechanism of predatory fungi.</title>
        <authorList>
            <person name="Liu X."/>
            <person name="Zhang W."/>
            <person name="Liu K."/>
        </authorList>
    </citation>
    <scope>NUCLEOTIDE SEQUENCE [LARGE SCALE GENOMIC DNA]</scope>
    <source>
        <strain evidence="3 4">248</strain>
    </source>
</reference>
<dbReference type="InterPro" id="IPR027574">
    <property type="entry name" value="Thiaminase_II"/>
</dbReference>
<dbReference type="Pfam" id="PF03070">
    <property type="entry name" value="TENA_THI-4"/>
    <property type="match status" value="1"/>
</dbReference>
<dbReference type="Pfam" id="PF08543">
    <property type="entry name" value="Phos_pyr_kin"/>
    <property type="match status" value="1"/>
</dbReference>
<dbReference type="AlphaFoldDB" id="W7I4T1"/>
<dbReference type="NCBIfam" id="TIGR00097">
    <property type="entry name" value="HMP-P_kinase"/>
    <property type="match status" value="1"/>
</dbReference>
<protein>
    <recommendedName>
        <fullName evidence="5">Phosphomethylpyrimidine kinase</fullName>
    </recommendedName>
</protein>
<dbReference type="FunFam" id="3.40.1190.20:FF:000034">
    <property type="entry name" value="Putative hydroxymethylpyrimidine/ phosphomethylpyrimidine kinase 2"/>
    <property type="match status" value="1"/>
</dbReference>
<dbReference type="EMBL" id="KI966412">
    <property type="protein sequence ID" value="EWC47168.1"/>
    <property type="molecule type" value="Genomic_DNA"/>
</dbReference>
<organism evidence="3 4">
    <name type="scientific">Drechslerella stenobrocha 248</name>
    <dbReference type="NCBI Taxonomy" id="1043628"/>
    <lineage>
        <taxon>Eukaryota</taxon>
        <taxon>Fungi</taxon>
        <taxon>Dikarya</taxon>
        <taxon>Ascomycota</taxon>
        <taxon>Pezizomycotina</taxon>
        <taxon>Orbiliomycetes</taxon>
        <taxon>Orbiliales</taxon>
        <taxon>Orbiliaceae</taxon>
        <taxon>Drechslerella</taxon>
    </lineage>
</organism>
<evidence type="ECO:0000313" key="4">
    <source>
        <dbReference type="Proteomes" id="UP000024837"/>
    </source>
</evidence>
<dbReference type="Proteomes" id="UP000024837">
    <property type="component" value="Unassembled WGS sequence"/>
</dbReference>
<dbReference type="CDD" id="cd19367">
    <property type="entry name" value="TenA_C_ScTHI20-like"/>
    <property type="match status" value="1"/>
</dbReference>
<feature type="domain" description="Pyridoxamine kinase/Phosphomethylpyrimidine kinase" evidence="2">
    <location>
        <begin position="13"/>
        <end position="281"/>
    </location>
</feature>
<dbReference type="CDD" id="cd01169">
    <property type="entry name" value="HMPP_kinase"/>
    <property type="match status" value="1"/>
</dbReference>
<dbReference type="InterPro" id="IPR004305">
    <property type="entry name" value="Thiaminase-2/PQQC"/>
</dbReference>
<dbReference type="SUPFAM" id="SSF48613">
    <property type="entry name" value="Heme oxygenase-like"/>
    <property type="match status" value="1"/>
</dbReference>
<dbReference type="OrthoDB" id="10028886at2759"/>
<dbReference type="GO" id="GO:0008972">
    <property type="term" value="F:phosphomethylpyrimidine kinase activity"/>
    <property type="evidence" value="ECO:0007669"/>
    <property type="project" value="InterPro"/>
</dbReference>
<dbReference type="GO" id="GO:0050334">
    <property type="term" value="F:thiaminase activity"/>
    <property type="evidence" value="ECO:0007669"/>
    <property type="project" value="InterPro"/>
</dbReference>
<dbReference type="SUPFAM" id="SSF53613">
    <property type="entry name" value="Ribokinase-like"/>
    <property type="match status" value="1"/>
</dbReference>
<dbReference type="InterPro" id="IPR016084">
    <property type="entry name" value="Haem_Oase-like_multi-hlx"/>
</dbReference>
<dbReference type="InterPro" id="IPR004399">
    <property type="entry name" value="HMP/HMP-P_kinase_dom"/>
</dbReference>
<gene>
    <name evidence="3" type="ORF">DRE_03537</name>
</gene>
<accession>W7I4T1</accession>